<comment type="cofactor">
    <cofactor evidence="1 7">
        <name>L-ascorbate</name>
        <dbReference type="ChEBI" id="CHEBI:38290"/>
    </cofactor>
</comment>
<dbReference type="HAMAP" id="MF_00657">
    <property type="entry name" value="Hydroxyl_YbiX"/>
    <property type="match status" value="1"/>
</dbReference>
<dbReference type="InterPro" id="IPR023550">
    <property type="entry name" value="PKHD_hydroxylase"/>
</dbReference>
<feature type="binding site" evidence="7">
    <location>
        <position position="156"/>
    </location>
    <ligand>
        <name>Fe cation</name>
        <dbReference type="ChEBI" id="CHEBI:24875"/>
    </ligand>
</feature>
<feature type="binding site" evidence="7">
    <location>
        <position position="166"/>
    </location>
    <ligand>
        <name>2-oxoglutarate</name>
        <dbReference type="ChEBI" id="CHEBI:16810"/>
    </ligand>
</feature>
<protein>
    <submittedName>
        <fullName evidence="9">Fe2+-dependent dioxygenase</fullName>
    </submittedName>
</protein>
<dbReference type="Gene3D" id="2.60.120.620">
    <property type="entry name" value="q2cbj1_9rhob like domain"/>
    <property type="match status" value="1"/>
</dbReference>
<dbReference type="GO" id="GO:0031418">
    <property type="term" value="F:L-ascorbic acid binding"/>
    <property type="evidence" value="ECO:0007669"/>
    <property type="project" value="UniProtKB-KW"/>
</dbReference>
<keyword evidence="5 7" id="KW-0560">Oxidoreductase</keyword>
<dbReference type="RefSeq" id="WP_114581499.1">
    <property type="nucleotide sequence ID" value="NZ_QPMH01000005.1"/>
</dbReference>
<comment type="cofactor">
    <cofactor evidence="7">
        <name>Fe(2+)</name>
        <dbReference type="ChEBI" id="CHEBI:29033"/>
    </cofactor>
    <text evidence="7">Binds 1 Fe(2+) ion per subunit.</text>
</comment>
<dbReference type="PANTHER" id="PTHR41536:SF1">
    <property type="entry name" value="PKHD-TYPE HYDROXYLASE YBIX"/>
    <property type="match status" value="1"/>
</dbReference>
<name>A0A369TAP5_9PROT</name>
<organism evidence="9 10">
    <name type="scientific">Ferruginivarius sediminum</name>
    <dbReference type="NCBI Taxonomy" id="2661937"/>
    <lineage>
        <taxon>Bacteria</taxon>
        <taxon>Pseudomonadati</taxon>
        <taxon>Pseudomonadota</taxon>
        <taxon>Alphaproteobacteria</taxon>
        <taxon>Rhodospirillales</taxon>
        <taxon>Rhodospirillaceae</taxon>
        <taxon>Ferruginivarius</taxon>
    </lineage>
</organism>
<evidence type="ECO:0000313" key="10">
    <source>
        <dbReference type="Proteomes" id="UP000253941"/>
    </source>
</evidence>
<dbReference type="InterPro" id="IPR005123">
    <property type="entry name" value="Oxoglu/Fe-dep_dioxygenase_dom"/>
</dbReference>
<reference evidence="9 10" key="1">
    <citation type="submission" date="2018-07" db="EMBL/GenBank/DDBJ databases">
        <title>Venubactetium sediminum gen. nov., sp. nov., isolated from a marine solar saltern.</title>
        <authorList>
            <person name="Wang S."/>
        </authorList>
    </citation>
    <scope>NUCLEOTIDE SEQUENCE [LARGE SCALE GENOMIC DNA]</scope>
    <source>
        <strain evidence="9 10">WD2A32</strain>
    </source>
</reference>
<dbReference type="GO" id="GO:0005506">
    <property type="term" value="F:iron ion binding"/>
    <property type="evidence" value="ECO:0007669"/>
    <property type="project" value="UniProtKB-UniRule"/>
</dbReference>
<sequence>MILCIANVLSPEQLGEVRRLLGEGTHVDGKQTAGWHARLVKHNTQLAATDTATKASDIVRKALMGNEVFRAAVQPRQLRAMLFSRYEPGMEYGAHVDDALMGRDGERMRSDVSMTVFLADADSYEGGELVMETTGGEQSYKLDAGAAIIYPSNTLHRVAPVTGGVREVAVSWAQSLIRAPEQREILLDLDTARRSLFQREGKSREFDLLSKSHANLLRMWAET</sequence>
<evidence type="ECO:0000256" key="7">
    <source>
        <dbReference type="HAMAP-Rule" id="MF_00657"/>
    </source>
</evidence>
<keyword evidence="4 7" id="KW-0223">Dioxygenase</keyword>
<evidence type="ECO:0000259" key="8">
    <source>
        <dbReference type="PROSITE" id="PS51471"/>
    </source>
</evidence>
<gene>
    <name evidence="9" type="ORF">DRB17_07045</name>
</gene>
<evidence type="ECO:0000256" key="3">
    <source>
        <dbReference type="ARBA" id="ARBA00022896"/>
    </source>
</evidence>
<dbReference type="GO" id="GO:0006879">
    <property type="term" value="P:intracellular iron ion homeostasis"/>
    <property type="evidence" value="ECO:0007669"/>
    <property type="project" value="TreeGrafter"/>
</dbReference>
<evidence type="ECO:0000256" key="2">
    <source>
        <dbReference type="ARBA" id="ARBA00022723"/>
    </source>
</evidence>
<dbReference type="PANTHER" id="PTHR41536">
    <property type="entry name" value="PKHD-TYPE HYDROXYLASE YBIX"/>
    <property type="match status" value="1"/>
</dbReference>
<keyword evidence="10" id="KW-1185">Reference proteome</keyword>
<dbReference type="InterPro" id="IPR041097">
    <property type="entry name" value="PKHD_C"/>
</dbReference>
<evidence type="ECO:0000313" key="9">
    <source>
        <dbReference type="EMBL" id="RDD62401.1"/>
    </source>
</evidence>
<proteinExistence type="inferred from homology"/>
<accession>A0A369TAP5</accession>
<dbReference type="Pfam" id="PF18331">
    <property type="entry name" value="PKHD_C"/>
    <property type="match status" value="1"/>
</dbReference>
<dbReference type="GO" id="GO:0016706">
    <property type="term" value="F:2-oxoglutarate-dependent dioxygenase activity"/>
    <property type="evidence" value="ECO:0007669"/>
    <property type="project" value="UniProtKB-UniRule"/>
</dbReference>
<feature type="binding site" evidence="7">
    <location>
        <position position="97"/>
    </location>
    <ligand>
        <name>Fe cation</name>
        <dbReference type="ChEBI" id="CHEBI:24875"/>
    </ligand>
</feature>
<dbReference type="EMBL" id="QPMH01000005">
    <property type="protein sequence ID" value="RDD62401.1"/>
    <property type="molecule type" value="Genomic_DNA"/>
</dbReference>
<evidence type="ECO:0000256" key="1">
    <source>
        <dbReference type="ARBA" id="ARBA00001961"/>
    </source>
</evidence>
<dbReference type="GO" id="GO:0006974">
    <property type="term" value="P:DNA damage response"/>
    <property type="evidence" value="ECO:0007669"/>
    <property type="project" value="TreeGrafter"/>
</dbReference>
<keyword evidence="6 7" id="KW-0408">Iron</keyword>
<dbReference type="InterPro" id="IPR044862">
    <property type="entry name" value="Pro_4_hyd_alph_FE2OG_OXY"/>
</dbReference>
<feature type="domain" description="Fe2OG dioxygenase" evidence="8">
    <location>
        <begin position="77"/>
        <end position="175"/>
    </location>
</feature>
<evidence type="ECO:0000256" key="4">
    <source>
        <dbReference type="ARBA" id="ARBA00022964"/>
    </source>
</evidence>
<dbReference type="NCBIfam" id="NF003975">
    <property type="entry name" value="PRK05467.1-4"/>
    <property type="match status" value="1"/>
</dbReference>
<dbReference type="Proteomes" id="UP000253941">
    <property type="component" value="Unassembled WGS sequence"/>
</dbReference>
<dbReference type="AlphaFoldDB" id="A0A369TAP5"/>
<feature type="binding site" evidence="7">
    <location>
        <position position="95"/>
    </location>
    <ligand>
        <name>Fe cation</name>
        <dbReference type="ChEBI" id="CHEBI:24875"/>
    </ligand>
</feature>
<keyword evidence="2 7" id="KW-0479">Metal-binding</keyword>
<dbReference type="Gene3D" id="4.10.860.20">
    <property type="entry name" value="Rabenosyn, Rab binding domain"/>
    <property type="match status" value="1"/>
</dbReference>
<dbReference type="NCBIfam" id="NF003974">
    <property type="entry name" value="PRK05467.1-3"/>
    <property type="match status" value="1"/>
</dbReference>
<dbReference type="Pfam" id="PF13640">
    <property type="entry name" value="2OG-FeII_Oxy_3"/>
    <property type="match status" value="1"/>
</dbReference>
<evidence type="ECO:0000256" key="6">
    <source>
        <dbReference type="ARBA" id="ARBA00023004"/>
    </source>
</evidence>
<comment type="caution">
    <text evidence="9">The sequence shown here is derived from an EMBL/GenBank/DDBJ whole genome shotgun (WGS) entry which is preliminary data.</text>
</comment>
<dbReference type="InterPro" id="IPR006620">
    <property type="entry name" value="Pro_4_hyd_alph"/>
</dbReference>
<dbReference type="SMART" id="SM00702">
    <property type="entry name" value="P4Hc"/>
    <property type="match status" value="1"/>
</dbReference>
<dbReference type="PROSITE" id="PS51471">
    <property type="entry name" value="FE2OG_OXY"/>
    <property type="match status" value="1"/>
</dbReference>
<keyword evidence="3 7" id="KW-0847">Vitamin C</keyword>
<evidence type="ECO:0000256" key="5">
    <source>
        <dbReference type="ARBA" id="ARBA00023002"/>
    </source>
</evidence>